<dbReference type="Proteomes" id="UP000887116">
    <property type="component" value="Unassembled WGS sequence"/>
</dbReference>
<keyword evidence="2" id="KW-1185">Reference proteome</keyword>
<sequence length="72" mass="7744">MILHETTTDAQQRRSLLSDASVTSICWSFRVEARCVGVQRSGAEGTLDDNRAALGTKTASMGPVMLLACSDR</sequence>
<protein>
    <submittedName>
        <fullName evidence="1">Uncharacterized protein</fullName>
    </submittedName>
</protein>
<dbReference type="OrthoDB" id="10498154at2759"/>
<dbReference type="EMBL" id="BMAO01029807">
    <property type="protein sequence ID" value="GFR34040.1"/>
    <property type="molecule type" value="Genomic_DNA"/>
</dbReference>
<evidence type="ECO:0000313" key="1">
    <source>
        <dbReference type="EMBL" id="GFR34040.1"/>
    </source>
</evidence>
<accession>A0A8X6I4E5</accession>
<organism evidence="1 2">
    <name type="scientific">Trichonephila clavata</name>
    <name type="common">Joro spider</name>
    <name type="synonym">Nephila clavata</name>
    <dbReference type="NCBI Taxonomy" id="2740835"/>
    <lineage>
        <taxon>Eukaryota</taxon>
        <taxon>Metazoa</taxon>
        <taxon>Ecdysozoa</taxon>
        <taxon>Arthropoda</taxon>
        <taxon>Chelicerata</taxon>
        <taxon>Arachnida</taxon>
        <taxon>Araneae</taxon>
        <taxon>Araneomorphae</taxon>
        <taxon>Entelegynae</taxon>
        <taxon>Araneoidea</taxon>
        <taxon>Nephilidae</taxon>
        <taxon>Trichonephila</taxon>
    </lineage>
</organism>
<reference evidence="1" key="1">
    <citation type="submission" date="2020-07" db="EMBL/GenBank/DDBJ databases">
        <title>Multicomponent nature underlies the extraordinary mechanical properties of spider dragline silk.</title>
        <authorList>
            <person name="Kono N."/>
            <person name="Nakamura H."/>
            <person name="Mori M."/>
            <person name="Yoshida Y."/>
            <person name="Ohtoshi R."/>
            <person name="Malay A.D."/>
            <person name="Moran D.A.P."/>
            <person name="Tomita M."/>
            <person name="Numata K."/>
            <person name="Arakawa K."/>
        </authorList>
    </citation>
    <scope>NUCLEOTIDE SEQUENCE</scope>
</reference>
<name>A0A8X6I4E5_TRICU</name>
<proteinExistence type="predicted"/>
<evidence type="ECO:0000313" key="2">
    <source>
        <dbReference type="Proteomes" id="UP000887116"/>
    </source>
</evidence>
<gene>
    <name evidence="1" type="ORF">TNCT_181321</name>
</gene>
<dbReference type="AlphaFoldDB" id="A0A8X6I4E5"/>
<comment type="caution">
    <text evidence="1">The sequence shown here is derived from an EMBL/GenBank/DDBJ whole genome shotgun (WGS) entry which is preliminary data.</text>
</comment>